<name>A0A1G7EQR4_RHOCA</name>
<evidence type="ECO:0000313" key="2">
    <source>
        <dbReference type="Proteomes" id="UP000183812"/>
    </source>
</evidence>
<sequence length="198" mass="21637">MGEGWQYDRENTGGFVFGRSLPLAGYFGAFVKDWAGASLLAIVNNSTDGVFGDQGADFDADTARRSAPPTREVIVFANGLSHFIGLTLGRVVKEVAADGTETDALSHPVNALLNRQANDWTPAFCAVRDLVFDALTDDRGGMLWVNRLSDGRVAELIRYRSGMVTVDYDQATGEPFYRIDNTPTPREDMVHLRATVTT</sequence>
<reference evidence="1 2" key="1">
    <citation type="submission" date="2016-10" db="EMBL/GenBank/DDBJ databases">
        <authorList>
            <person name="de Groot N.N."/>
        </authorList>
    </citation>
    <scope>NUCLEOTIDE SEQUENCE [LARGE SCALE GENOMIC DNA]</scope>
    <source>
        <strain evidence="2">DSM 938 / 37b4</strain>
    </source>
</reference>
<dbReference type="Pfam" id="PF04860">
    <property type="entry name" value="Phage_portal"/>
    <property type="match status" value="1"/>
</dbReference>
<proteinExistence type="predicted"/>
<dbReference type="InterPro" id="IPR006944">
    <property type="entry name" value="Phage/GTA_portal"/>
</dbReference>
<evidence type="ECO:0000313" key="1">
    <source>
        <dbReference type="EMBL" id="SDE66014.1"/>
    </source>
</evidence>
<gene>
    <name evidence="1" type="ORF">SAMN04244550_00851</name>
</gene>
<accession>A0A1G7EQR4</accession>
<protein>
    <submittedName>
        <fullName evidence="1">Phage portal protein</fullName>
    </submittedName>
</protein>
<dbReference type="Proteomes" id="UP000183812">
    <property type="component" value="Unassembled WGS sequence"/>
</dbReference>
<organism evidence="1 2">
    <name type="scientific">Rhodobacter capsulatus</name>
    <name type="common">Rhodopseudomonas capsulata</name>
    <dbReference type="NCBI Taxonomy" id="1061"/>
    <lineage>
        <taxon>Bacteria</taxon>
        <taxon>Pseudomonadati</taxon>
        <taxon>Pseudomonadota</taxon>
        <taxon>Alphaproteobacteria</taxon>
        <taxon>Rhodobacterales</taxon>
        <taxon>Rhodobacter group</taxon>
        <taxon>Rhodobacter</taxon>
    </lineage>
</organism>
<dbReference type="AlphaFoldDB" id="A0A1G7EQR4"/>
<dbReference type="EMBL" id="FNAY01000002">
    <property type="protein sequence ID" value="SDE66014.1"/>
    <property type="molecule type" value="Genomic_DNA"/>
</dbReference>